<dbReference type="AlphaFoldDB" id="A0A5J4YK22"/>
<feature type="compositionally biased region" description="Low complexity" evidence="1">
    <location>
        <begin position="1198"/>
        <end position="1211"/>
    </location>
</feature>
<evidence type="ECO:0000313" key="2">
    <source>
        <dbReference type="EMBL" id="KAA8491104.1"/>
    </source>
</evidence>
<feature type="compositionally biased region" description="Basic and acidic residues" evidence="1">
    <location>
        <begin position="1081"/>
        <end position="1095"/>
    </location>
</feature>
<sequence length="1254" mass="135326">MGGAVSRPAHAAPSEVRAYPAGADGVLSAQERSARGARNEGKLPEEFVRLQAALASESDSPEHRTRQQRTREDVDTVGSDLGSHIDVDETIEELEDAAPATHVLHDLQNQRMEVASDEYPGKPAEFVKALKNKQKPFGELVSGAFGASTAHQNARISEDLVIGTLSRTSGNFNASINSIAHPLMSSSGRIAQEMVHPFQQNPLQPLQRLRDAPASAAAKAHPRASRGVSSARQRSGLFVKSPSDENVGFLQRIASKLGGGERSGVGAGSRLGRARSQEGRKKSLFGLNFASDSSAGEKRRELPTSYADDNDSDAEDYQVPLGEPAKLVREGRLDSEMEPSPSLTQEYIPQLTEEEKKKTMLDRLRAKNDSLEMLRSSKIEHAALPVDLSEVSAAAPAEAEANATEFAEQHKLDLGFSTAQIRKSYHMKKSDLNRAAADVAPEVAAEQERELQRGRSEIMIASLEAINVETMARKEDGENLPAKTDAEREHTALEARRGSPQNEPKSRVSSTSHIETAPELQASAVEAVMAMQRREDQQTKPKHNSAAQAPVPAVPTPKTAEQSAAAQESSLQERESAADSPRRATPGGSTATSDLVESSHFGTRQSVSDAEKPSLKRRRSGALPAGPLPTGPGEPQAMEAPRGKGRAESSSKQNETGGSLRCAKSSKKPPRLPTTTKVQKAPVPAVVDSMHDLDNLTGKINSIKTQATKLIQEASSLIDLVDLQTNNAGEDYESMRRSHSVKRASSAVSSDGRQALQLQAPNRNSAPLLSNLPDQVEAVASAPEAENKGPQCETLERGKSRFFKGMTQEQVAAADFEDILAFWAQKSNLLEQKSNMLARYDNGRGLDGVPSEPSSFAHVTNWDDFAAEDNSLMDLQEEMRELHAHNEKILRIAYGMMDSAGVLLRAVKEAEEGIIEVKTKVDVGAGSQEEDLLVRTERSLRESFDSAIRRVSEVEEEAKQPCSPMARKRLQHMEELKGFFKMLDYLEPQSNYLPEIVDSEIESDLGSESGENEIQPHSQSGSRRRSLSAEMLGRAPIRVWHSETGPMVCELDVQNLLELAALGSAGEFAKSRAPSGQDLRGILRQDTKGTERGDSKDEEAQETVTFNIPRNEIGKSGKGANRDQALAGRARSSVAVHGTYEPLEADERVTSRPGAVDPRRASLKIQKVFGGFAKLASRSVSTNEESAAFRNESEPAAGPRGSSLRSSRGIPSGAGGAGANAGPRSSRGLSGVRNVFARLGGSQKSSQKNLNVDA</sequence>
<feature type="region of interest" description="Disordered" evidence="1">
    <location>
        <begin position="1"/>
        <end position="82"/>
    </location>
</feature>
<feature type="region of interest" description="Disordered" evidence="1">
    <location>
        <begin position="472"/>
        <end position="518"/>
    </location>
</feature>
<feature type="compositionally biased region" description="Gly residues" evidence="1">
    <location>
        <begin position="258"/>
        <end position="269"/>
    </location>
</feature>
<feature type="region of interest" description="Disordered" evidence="1">
    <location>
        <begin position="1003"/>
        <end position="1028"/>
    </location>
</feature>
<dbReference type="EMBL" id="VRMN01000016">
    <property type="protein sequence ID" value="KAA8491104.1"/>
    <property type="molecule type" value="Genomic_DNA"/>
</dbReference>
<feature type="region of interest" description="Disordered" evidence="1">
    <location>
        <begin position="209"/>
        <end position="234"/>
    </location>
</feature>
<organism evidence="2 3">
    <name type="scientific">Porphyridium purpureum</name>
    <name type="common">Red alga</name>
    <name type="synonym">Porphyridium cruentum</name>
    <dbReference type="NCBI Taxonomy" id="35688"/>
    <lineage>
        <taxon>Eukaryota</taxon>
        <taxon>Rhodophyta</taxon>
        <taxon>Bangiophyceae</taxon>
        <taxon>Porphyridiales</taxon>
        <taxon>Porphyridiaceae</taxon>
        <taxon>Porphyridium</taxon>
    </lineage>
</organism>
<feature type="region of interest" description="Disordered" evidence="1">
    <location>
        <begin position="258"/>
        <end position="278"/>
    </location>
</feature>
<feature type="compositionally biased region" description="Basic and acidic residues" evidence="1">
    <location>
        <begin position="484"/>
        <end position="497"/>
    </location>
</feature>
<reference evidence="3" key="1">
    <citation type="journal article" date="2019" name="Nat. Commun.">
        <title>Expansion of phycobilisome linker gene families in mesophilic red algae.</title>
        <authorList>
            <person name="Lee J."/>
            <person name="Kim D."/>
            <person name="Bhattacharya D."/>
            <person name="Yoon H.S."/>
        </authorList>
    </citation>
    <scope>NUCLEOTIDE SEQUENCE [LARGE SCALE GENOMIC DNA]</scope>
    <source>
        <strain evidence="3">CCMP 1328</strain>
    </source>
</reference>
<feature type="compositionally biased region" description="Low complexity" evidence="1">
    <location>
        <begin position="209"/>
        <end position="219"/>
    </location>
</feature>
<dbReference type="Proteomes" id="UP000324585">
    <property type="component" value="Unassembled WGS sequence"/>
</dbReference>
<evidence type="ECO:0000256" key="1">
    <source>
        <dbReference type="SAM" id="MobiDB-lite"/>
    </source>
</evidence>
<feature type="compositionally biased region" description="Basic and acidic residues" evidence="1">
    <location>
        <begin position="32"/>
        <end position="48"/>
    </location>
</feature>
<comment type="caution">
    <text evidence="2">The sequence shown here is derived from an EMBL/GenBank/DDBJ whole genome shotgun (WGS) entry which is preliminary data.</text>
</comment>
<accession>A0A5J4YK22</accession>
<feature type="region of interest" description="Disordered" evidence="1">
    <location>
        <begin position="532"/>
        <end position="679"/>
    </location>
</feature>
<feature type="region of interest" description="Disordered" evidence="1">
    <location>
        <begin position="1186"/>
        <end position="1254"/>
    </location>
</feature>
<evidence type="ECO:0000313" key="3">
    <source>
        <dbReference type="Proteomes" id="UP000324585"/>
    </source>
</evidence>
<protein>
    <submittedName>
        <fullName evidence="2">Uncharacterized protein</fullName>
    </submittedName>
</protein>
<keyword evidence="3" id="KW-1185">Reference proteome</keyword>
<feature type="compositionally biased region" description="Basic and acidic residues" evidence="1">
    <location>
        <begin position="60"/>
        <end position="74"/>
    </location>
</feature>
<feature type="compositionally biased region" description="Basic and acidic residues" evidence="1">
    <location>
        <begin position="571"/>
        <end position="582"/>
    </location>
</feature>
<proteinExistence type="predicted"/>
<feature type="compositionally biased region" description="Polar residues" evidence="1">
    <location>
        <begin position="587"/>
        <end position="608"/>
    </location>
</feature>
<feature type="compositionally biased region" description="Low complexity" evidence="1">
    <location>
        <begin position="546"/>
        <end position="570"/>
    </location>
</feature>
<feature type="region of interest" description="Disordered" evidence="1">
    <location>
        <begin position="1068"/>
        <end position="1139"/>
    </location>
</feature>
<gene>
    <name evidence="2" type="ORF">FVE85_4521</name>
</gene>
<feature type="region of interest" description="Disordered" evidence="1">
    <location>
        <begin position="293"/>
        <end position="318"/>
    </location>
</feature>
<feature type="compositionally biased region" description="Polar residues" evidence="1">
    <location>
        <begin position="499"/>
        <end position="514"/>
    </location>
</feature>
<feature type="compositionally biased region" description="Polar residues" evidence="1">
    <location>
        <begin position="1242"/>
        <end position="1254"/>
    </location>
</feature>
<name>A0A5J4YK22_PORPP</name>